<dbReference type="Pfam" id="PF01551">
    <property type="entry name" value="Peptidase_M23"/>
    <property type="match status" value="1"/>
</dbReference>
<protein>
    <recommendedName>
        <fullName evidence="2">M23ase beta-sheet core domain-containing protein</fullName>
    </recommendedName>
</protein>
<feature type="region of interest" description="Disordered" evidence="1">
    <location>
        <begin position="25"/>
        <end position="59"/>
    </location>
</feature>
<gene>
    <name evidence="3" type="ORF">GCM10023196_039500</name>
</gene>
<organism evidence="3 4">
    <name type="scientific">Actinoallomurus vinaceus</name>
    <dbReference type="NCBI Taxonomy" id="1080074"/>
    <lineage>
        <taxon>Bacteria</taxon>
        <taxon>Bacillati</taxon>
        <taxon>Actinomycetota</taxon>
        <taxon>Actinomycetes</taxon>
        <taxon>Streptosporangiales</taxon>
        <taxon>Thermomonosporaceae</taxon>
        <taxon>Actinoallomurus</taxon>
    </lineage>
</organism>
<comment type="caution">
    <text evidence="3">The sequence shown here is derived from an EMBL/GenBank/DDBJ whole genome shotgun (WGS) entry which is preliminary data.</text>
</comment>
<reference evidence="4" key="1">
    <citation type="journal article" date="2019" name="Int. J. Syst. Evol. Microbiol.">
        <title>The Global Catalogue of Microorganisms (GCM) 10K type strain sequencing project: providing services to taxonomists for standard genome sequencing and annotation.</title>
        <authorList>
            <consortium name="The Broad Institute Genomics Platform"/>
            <consortium name="The Broad Institute Genome Sequencing Center for Infectious Disease"/>
            <person name="Wu L."/>
            <person name="Ma J."/>
        </authorList>
    </citation>
    <scope>NUCLEOTIDE SEQUENCE [LARGE SCALE GENOMIC DNA]</scope>
    <source>
        <strain evidence="4">JCM 17939</strain>
    </source>
</reference>
<name>A0ABP8UCN2_9ACTN</name>
<dbReference type="Proteomes" id="UP001501442">
    <property type="component" value="Unassembled WGS sequence"/>
</dbReference>
<feature type="compositionally biased region" description="Basic residues" evidence="1">
    <location>
        <begin position="31"/>
        <end position="44"/>
    </location>
</feature>
<evidence type="ECO:0000259" key="2">
    <source>
        <dbReference type="Pfam" id="PF01551"/>
    </source>
</evidence>
<dbReference type="Gene3D" id="2.70.70.10">
    <property type="entry name" value="Glucose Permease (Domain IIA)"/>
    <property type="match status" value="1"/>
</dbReference>
<feature type="compositionally biased region" description="Low complexity" evidence="1">
    <location>
        <begin position="45"/>
        <end position="58"/>
    </location>
</feature>
<feature type="domain" description="M23ase beta-sheet core" evidence="2">
    <location>
        <begin position="206"/>
        <end position="268"/>
    </location>
</feature>
<dbReference type="InterPro" id="IPR011055">
    <property type="entry name" value="Dup_hybrid_motif"/>
</dbReference>
<proteinExistence type="predicted"/>
<dbReference type="CDD" id="cd12797">
    <property type="entry name" value="M23_peptidase"/>
    <property type="match status" value="1"/>
</dbReference>
<sequence>MVVIVVGLALAAIVEQVVMPPPARHPVAERRRVHATPTRTRRPVSARPSPSRIPVSPATQLSRKVEKVVLAERSPVVRRNYGVDTLKAPIVRLSRMDRRDSWAFGTETIPPPSDMTVMPESSVFLAQMTQTGWEVALAGTPAFAALLKKAPATVVPDAERPVLAKFSTAADTPLDTGLMLPWGIGQSWSLLASDKGVSGFDGGDGRVLAAGDGRIYRLCSSTPGHGLVLLIHPNGLASEYYQLSDVTRVRDGSLVKRGDYLGRTGTEQPCGGGEAPQRMVRFALSDANGPMRLDRLQIGGWTLRETAAATFAERAGVRVDADNPLLNFGAMPTPAPSGSPSPSGTPSVRVPNVPLPGGSPDARL</sequence>
<dbReference type="EMBL" id="BAABHK010000005">
    <property type="protein sequence ID" value="GAA4627411.1"/>
    <property type="molecule type" value="Genomic_DNA"/>
</dbReference>
<dbReference type="SUPFAM" id="SSF51261">
    <property type="entry name" value="Duplicated hybrid motif"/>
    <property type="match status" value="1"/>
</dbReference>
<dbReference type="InterPro" id="IPR016047">
    <property type="entry name" value="M23ase_b-sheet_dom"/>
</dbReference>
<evidence type="ECO:0000256" key="1">
    <source>
        <dbReference type="SAM" id="MobiDB-lite"/>
    </source>
</evidence>
<accession>A0ABP8UCN2</accession>
<evidence type="ECO:0000313" key="4">
    <source>
        <dbReference type="Proteomes" id="UP001501442"/>
    </source>
</evidence>
<evidence type="ECO:0000313" key="3">
    <source>
        <dbReference type="EMBL" id="GAA4627411.1"/>
    </source>
</evidence>
<feature type="region of interest" description="Disordered" evidence="1">
    <location>
        <begin position="328"/>
        <end position="364"/>
    </location>
</feature>
<keyword evidence="4" id="KW-1185">Reference proteome</keyword>